<dbReference type="AlphaFoldDB" id="A0A7G1KDR3"/>
<proteinExistence type="inferred from homology"/>
<feature type="domain" description="Glucose-methanol-choline oxidoreductase N-terminal" evidence="7">
    <location>
        <begin position="84"/>
        <end position="107"/>
    </location>
</feature>
<dbReference type="KEGG" id="nwl:NWFMUON74_00110"/>
<comment type="cofactor">
    <cofactor evidence="1 5">
        <name>FAD</name>
        <dbReference type="ChEBI" id="CHEBI:57692"/>
    </cofactor>
</comment>
<keyword evidence="10" id="KW-1185">Reference proteome</keyword>
<gene>
    <name evidence="9" type="primary">betA_1</name>
    <name evidence="9" type="ORF">NWFMUON74_00110</name>
</gene>
<dbReference type="InterPro" id="IPR007867">
    <property type="entry name" value="GMC_OxRtase_C"/>
</dbReference>
<dbReference type="SUPFAM" id="SSF54373">
    <property type="entry name" value="FAD-linked reductases, C-terminal domain"/>
    <property type="match status" value="1"/>
</dbReference>
<evidence type="ECO:0000256" key="2">
    <source>
        <dbReference type="ARBA" id="ARBA00010790"/>
    </source>
</evidence>
<dbReference type="InterPro" id="IPR036188">
    <property type="entry name" value="FAD/NAD-bd_sf"/>
</dbReference>
<feature type="domain" description="Glucose-methanol-choline oxidoreductase N-terminal" evidence="8">
    <location>
        <begin position="257"/>
        <end position="271"/>
    </location>
</feature>
<evidence type="ECO:0000313" key="9">
    <source>
        <dbReference type="EMBL" id="BCK52239.1"/>
    </source>
</evidence>
<accession>A0A7G1KDR3</accession>
<sequence>MNQVTAEYDFVIVGAGSAGCVLAARLSEDSDCSVLLLEAGPADDAPDMRIPARTVNLWQGPYIWDNVTAEQGCASARRVPWPSGRTLGGSSSINGMIYMRGNRADFDTWRDVYGCAGWGYSDLLPYFRRAEDQQHGDSVYHGVGGPLAVQDARYVHPLARAWVRSAVTRGMNMNADFNGACQDGVGPYQVTQERGERCSAADGYLRPALGRANLAVRTGTQVTKVLVEDGRAVGVRFVRRGVDGQVRCRREVIVSGGAVQSPRLLLLSGIGPADQLRAAGIEPLLDLPAVGEGLQDHPLCFTQWSVPDVPNFFEELTPEAMELWQRDRQGPFASHLAVAGGFGRTRPDLVAPDVQYDAIAAGGSVAPEGLVIDPELRALSLTVIAVAVGSRGRVSLTPADPAGAPTIDPAYLCADTDVDILVAGIRQQREIAACRPLADFITAELLPGSDVRDDDMLRAYVRRTTTTVWHPTSTCAMGGDPTTVCDPELRVRGIAGLRVVDASVMPAIPRGNTNAPTIAVAERAADLIRGRAPLVAAVPEVDQHSATQRT</sequence>
<dbReference type="SUPFAM" id="SSF51905">
    <property type="entry name" value="FAD/NAD(P)-binding domain"/>
    <property type="match status" value="1"/>
</dbReference>
<name>A0A7G1KDR3_9NOCA</name>
<protein>
    <submittedName>
        <fullName evidence="9">Choline dehydrogenase</fullName>
    </submittedName>
</protein>
<dbReference type="EMBL" id="AP023396">
    <property type="protein sequence ID" value="BCK52239.1"/>
    <property type="molecule type" value="Genomic_DNA"/>
</dbReference>
<organism evidence="9 10">
    <name type="scientific">Nocardia wallacei</name>
    <dbReference type="NCBI Taxonomy" id="480035"/>
    <lineage>
        <taxon>Bacteria</taxon>
        <taxon>Bacillati</taxon>
        <taxon>Actinomycetota</taxon>
        <taxon>Actinomycetes</taxon>
        <taxon>Mycobacteriales</taxon>
        <taxon>Nocardiaceae</taxon>
        <taxon>Nocardia</taxon>
    </lineage>
</organism>
<dbReference type="GO" id="GO:0016614">
    <property type="term" value="F:oxidoreductase activity, acting on CH-OH group of donors"/>
    <property type="evidence" value="ECO:0007669"/>
    <property type="project" value="InterPro"/>
</dbReference>
<evidence type="ECO:0000256" key="4">
    <source>
        <dbReference type="ARBA" id="ARBA00022827"/>
    </source>
</evidence>
<dbReference type="PIRSF" id="PIRSF000137">
    <property type="entry name" value="Alcohol_oxidase"/>
    <property type="match status" value="1"/>
</dbReference>
<dbReference type="GO" id="GO:0050660">
    <property type="term" value="F:flavin adenine dinucleotide binding"/>
    <property type="evidence" value="ECO:0007669"/>
    <property type="project" value="InterPro"/>
</dbReference>
<keyword evidence="3 6" id="KW-0285">Flavoprotein</keyword>
<comment type="similarity">
    <text evidence="2 6">Belongs to the GMC oxidoreductase family.</text>
</comment>
<dbReference type="Pfam" id="PF05199">
    <property type="entry name" value="GMC_oxred_C"/>
    <property type="match status" value="1"/>
</dbReference>
<dbReference type="InterPro" id="IPR012132">
    <property type="entry name" value="GMC_OxRdtase"/>
</dbReference>
<evidence type="ECO:0000259" key="8">
    <source>
        <dbReference type="PROSITE" id="PS00624"/>
    </source>
</evidence>
<dbReference type="PROSITE" id="PS00623">
    <property type="entry name" value="GMC_OXRED_1"/>
    <property type="match status" value="1"/>
</dbReference>
<dbReference type="Gene3D" id="3.50.50.60">
    <property type="entry name" value="FAD/NAD(P)-binding domain"/>
    <property type="match status" value="1"/>
</dbReference>
<dbReference type="Gene3D" id="3.30.560.10">
    <property type="entry name" value="Glucose Oxidase, domain 3"/>
    <property type="match status" value="1"/>
</dbReference>
<feature type="binding site" evidence="5">
    <location>
        <begin position="469"/>
        <end position="470"/>
    </location>
    <ligand>
        <name>FAD</name>
        <dbReference type="ChEBI" id="CHEBI:57692"/>
    </ligand>
</feature>
<keyword evidence="4 5" id="KW-0274">FAD</keyword>
<dbReference type="Pfam" id="PF00732">
    <property type="entry name" value="GMC_oxred_N"/>
    <property type="match status" value="1"/>
</dbReference>
<dbReference type="InterPro" id="IPR000172">
    <property type="entry name" value="GMC_OxRdtase_N"/>
</dbReference>
<evidence type="ECO:0000256" key="6">
    <source>
        <dbReference type="RuleBase" id="RU003968"/>
    </source>
</evidence>
<reference evidence="9 10" key="1">
    <citation type="submission" date="2020-08" db="EMBL/GenBank/DDBJ databases">
        <title>Genome Sequencing of Nocardia wallacei strain FMUON74 and assembly.</title>
        <authorList>
            <person name="Toyokawa M."/>
            <person name="Uesaka K."/>
        </authorList>
    </citation>
    <scope>NUCLEOTIDE SEQUENCE [LARGE SCALE GENOMIC DNA]</scope>
    <source>
        <strain evidence="9 10">FMUON74</strain>
    </source>
</reference>
<dbReference type="PANTHER" id="PTHR11552:SF147">
    <property type="entry name" value="CHOLINE DEHYDROGENASE, MITOCHONDRIAL"/>
    <property type="match status" value="1"/>
</dbReference>
<evidence type="ECO:0000256" key="5">
    <source>
        <dbReference type="PIRSR" id="PIRSR000137-2"/>
    </source>
</evidence>
<evidence type="ECO:0000313" key="10">
    <source>
        <dbReference type="Proteomes" id="UP000516173"/>
    </source>
</evidence>
<evidence type="ECO:0000256" key="1">
    <source>
        <dbReference type="ARBA" id="ARBA00001974"/>
    </source>
</evidence>
<evidence type="ECO:0000256" key="3">
    <source>
        <dbReference type="ARBA" id="ARBA00022630"/>
    </source>
</evidence>
<evidence type="ECO:0000259" key="7">
    <source>
        <dbReference type="PROSITE" id="PS00623"/>
    </source>
</evidence>
<dbReference type="Proteomes" id="UP000516173">
    <property type="component" value="Chromosome"/>
</dbReference>
<feature type="binding site" evidence="5">
    <location>
        <position position="222"/>
    </location>
    <ligand>
        <name>FAD</name>
        <dbReference type="ChEBI" id="CHEBI:57692"/>
    </ligand>
</feature>
<dbReference type="PROSITE" id="PS00624">
    <property type="entry name" value="GMC_OXRED_2"/>
    <property type="match status" value="1"/>
</dbReference>
<dbReference type="PANTHER" id="PTHR11552">
    <property type="entry name" value="GLUCOSE-METHANOL-CHOLINE GMC OXIDOREDUCTASE"/>
    <property type="match status" value="1"/>
</dbReference>